<accession>A0ACB8VMG9</accession>
<protein>
    <submittedName>
        <fullName evidence="1">Uncharacterized protein</fullName>
    </submittedName>
</protein>
<evidence type="ECO:0000313" key="1">
    <source>
        <dbReference type="EMBL" id="KAI3356870.1"/>
    </source>
</evidence>
<proteinExistence type="predicted"/>
<sequence length="1125" mass="129660">MKYWRDQGAPPQKLNLGLAAYGRTFTLFSASRGVGAPVSGPGEKGNYTNEDGFWAYYEICFHGEGLTTHMIADQGVPYATKDNLWVGYDNKESLKTKVSYLKQNNFGGAFVWSLDLDDFKGQFCKEGNYPFISHLHNLLVQAPTMTTAIVPNYYNHNSLDYNYHKTTPTTTITLLYNHNIFPYYNHSSHYHNSHYNNHNSFYYNHKSHYHNNNSLYNNHNSSYHNHNSHKHNSHYYNHNSSTHYNHNSLRLYNYHNFPYNNHNSHDLPRTITPTTATTHELRTTTTSALQQPQPYNSSYHNHNPHYYNHNSSTYYNHNSLDDNYHNCPYNHKSHDDNHNSHYCNNSPYYNRSLYYNHSCPYNKHISHHHNYKNCPYNNHNSNYHNPTTTTTTTPPTTTTTSAPYDNHSSHHDNQAIAPTTTTTTPFDYNYHNCSLQQPQPLLLQPQHLPLLQPQDNHTSPRYNYYICTYNNHSSHYHNSHYNNHNSFYYNHKSHYHNNNSLYNNHNSSYHNHNSHKHNSHYYYQPQQLHLLYNHNSPYIYNHNFPYNNHNSHDENHNSHYCNNSTLEQPQHLPLQQPQTAHLTYCPKGLIFKQSCNCCDWPTISATHYHNSNHAYNHNYPYYNYNNCPYNNHNDHRPQPQLPLPQQQPRQHQHHYHTTTTTTTSNTNGRFLDIRATALEDEVHCNVKKSLCFIFASLASSSNLVCYYTSWSKYRPDGGKFEVSNIDPTLCTHLIYAFSSINYVHELIPAEESDKQNYVSFNALKERNPDLKTLLAVGGWNFGTQKFSDMVSTADNRNKFIQSSIVLLRKYGFDGINLDWEFPGTQGSQPQDKQRFTLLCKELLTAYEKEGKTTRCPRLLVTAAVAPHKSVVDLSYEVAEIDKYLDFINVMTFDFHGSWESVTGHHSPLFQRSQETGYLSELNADFGMRYWRDQGASAQKLLLGFATYGRTFTLASKSSEVGAPAGGGGSPGTYTQEQGFWSYYEVCLYVAKSNIYWIEDQKVPYGTAGNQWVGFDNKDSIDAKVNYITENNFGGVSVWAIDMDDFQGQFCKNGNYPLISHLHNLLVSGVPVMTTAPPMHFPPLPLPPRLPPPLPTTTTTATTTTATPPPPPLLPPLQPPPPPPPP</sequence>
<evidence type="ECO:0000313" key="2">
    <source>
        <dbReference type="Proteomes" id="UP000831701"/>
    </source>
</evidence>
<reference evidence="1" key="1">
    <citation type="submission" date="2022-04" db="EMBL/GenBank/DDBJ databases">
        <title>Jade perch genome.</title>
        <authorList>
            <person name="Chao B."/>
        </authorList>
    </citation>
    <scope>NUCLEOTIDE SEQUENCE</scope>
    <source>
        <strain evidence="1">CB-2022</strain>
    </source>
</reference>
<dbReference type="Proteomes" id="UP000831701">
    <property type="component" value="Chromosome 19"/>
</dbReference>
<keyword evidence="2" id="KW-1185">Reference proteome</keyword>
<comment type="caution">
    <text evidence="1">The sequence shown here is derived from an EMBL/GenBank/DDBJ whole genome shotgun (WGS) entry which is preliminary data.</text>
</comment>
<organism evidence="1 2">
    <name type="scientific">Scortum barcoo</name>
    <name type="common">barcoo grunter</name>
    <dbReference type="NCBI Taxonomy" id="214431"/>
    <lineage>
        <taxon>Eukaryota</taxon>
        <taxon>Metazoa</taxon>
        <taxon>Chordata</taxon>
        <taxon>Craniata</taxon>
        <taxon>Vertebrata</taxon>
        <taxon>Euteleostomi</taxon>
        <taxon>Actinopterygii</taxon>
        <taxon>Neopterygii</taxon>
        <taxon>Teleostei</taxon>
        <taxon>Neoteleostei</taxon>
        <taxon>Acanthomorphata</taxon>
        <taxon>Eupercaria</taxon>
        <taxon>Centrarchiformes</taxon>
        <taxon>Terapontoidei</taxon>
        <taxon>Terapontidae</taxon>
        <taxon>Scortum</taxon>
    </lineage>
</organism>
<dbReference type="EMBL" id="CM041549">
    <property type="protein sequence ID" value="KAI3356870.1"/>
    <property type="molecule type" value="Genomic_DNA"/>
</dbReference>
<name>A0ACB8VMG9_9TELE</name>
<gene>
    <name evidence="1" type="ORF">L3Q82_003515</name>
</gene>